<name>A0A2H1FD95_9ARCH</name>
<sequence>MSTSNKKWAYNVFKVHTDFMWKAFGDILMQIPVSNPDLFIKSMSDKAEIIRTSFLGHITTLTKKVPLKVMLGDGTVTDQESFDPALVRKFFENILNKIPEWNHQGVSATTEKDLRRSFIKFDIQEGNYLLSSHMSLQYHALLFYRLDHRVIEIQKELSDISNMIEKLQIRVGPENDKIIEEKLRAEGYHGMDEQKLFEVLFNREDITQDVVKTIEASHAEHTKLVVNRDKLFRELDDLLIEVYHTTPVLIDENKMIAAEEGCLCNFNLEYVRNNTRQGNINLARISEQTKTNLLVLLDSIIEILKI</sequence>
<reference evidence="2" key="1">
    <citation type="submission" date="2017-03" db="EMBL/GenBank/DDBJ databases">
        <authorList>
            <person name="Herbold C."/>
        </authorList>
    </citation>
    <scope>NUCLEOTIDE SEQUENCE [LARGE SCALE GENOMIC DNA]</scope>
</reference>
<dbReference type="EMBL" id="LT841358">
    <property type="protein sequence ID" value="SMH70746.1"/>
    <property type="molecule type" value="Genomic_DNA"/>
</dbReference>
<dbReference type="AlphaFoldDB" id="A0A2H1FD95"/>
<evidence type="ECO:0000313" key="1">
    <source>
        <dbReference type="EMBL" id="SMH70746.1"/>
    </source>
</evidence>
<keyword evidence="2" id="KW-1185">Reference proteome</keyword>
<evidence type="ECO:0000313" key="2">
    <source>
        <dbReference type="Proteomes" id="UP000230607"/>
    </source>
</evidence>
<gene>
    <name evidence="1" type="ORF">NCS_10553</name>
</gene>
<proteinExistence type="predicted"/>
<dbReference type="Proteomes" id="UP000230607">
    <property type="component" value="Chromosome 1"/>
</dbReference>
<accession>A0A2H1FD95</accession>
<protein>
    <submittedName>
        <fullName evidence="1">Uncharacterized protein</fullName>
    </submittedName>
</protein>
<organism evidence="1 2">
    <name type="scientific">Candidatus Nitrosotalea okcheonensis</name>
    <dbReference type="NCBI Taxonomy" id="1903276"/>
    <lineage>
        <taxon>Archaea</taxon>
        <taxon>Nitrososphaerota</taxon>
        <taxon>Nitrososphaeria</taxon>
        <taxon>Nitrosotaleales</taxon>
        <taxon>Nitrosotaleaceae</taxon>
        <taxon>Nitrosotalea</taxon>
    </lineage>
</organism>